<dbReference type="PANTHER" id="PTHR12241">
    <property type="entry name" value="TUBULIN POLYGLUTAMYLASE"/>
    <property type="match status" value="1"/>
</dbReference>
<feature type="compositionally biased region" description="Basic and acidic residues" evidence="6">
    <location>
        <begin position="559"/>
        <end position="574"/>
    </location>
</feature>
<dbReference type="Pfam" id="PF03133">
    <property type="entry name" value="TTL"/>
    <property type="match status" value="1"/>
</dbReference>
<keyword evidence="3" id="KW-0493">Microtubule</keyword>
<evidence type="ECO:0000313" key="7">
    <source>
        <dbReference type="EnsemblMetazoa" id="XP_038077492.1"/>
    </source>
</evidence>
<dbReference type="Proteomes" id="UP000887568">
    <property type="component" value="Unplaced"/>
</dbReference>
<feature type="region of interest" description="Disordered" evidence="6">
    <location>
        <begin position="746"/>
        <end position="771"/>
    </location>
</feature>
<dbReference type="InterPro" id="IPR004344">
    <property type="entry name" value="TTL/TTLL_fam"/>
</dbReference>
<dbReference type="GO" id="GO:0015631">
    <property type="term" value="F:tubulin binding"/>
    <property type="evidence" value="ECO:0007669"/>
    <property type="project" value="TreeGrafter"/>
</dbReference>
<feature type="compositionally biased region" description="Acidic residues" evidence="6">
    <location>
        <begin position="51"/>
        <end position="83"/>
    </location>
</feature>
<evidence type="ECO:0000256" key="5">
    <source>
        <dbReference type="ARBA" id="ARBA00022840"/>
    </source>
</evidence>
<evidence type="ECO:0000256" key="3">
    <source>
        <dbReference type="ARBA" id="ARBA00022701"/>
    </source>
</evidence>
<accession>A0A914BPR9</accession>
<comment type="similarity">
    <text evidence="1">Belongs to the tubulin--tyrosine ligase family.</text>
</comment>
<evidence type="ECO:0000256" key="1">
    <source>
        <dbReference type="ARBA" id="ARBA00006820"/>
    </source>
</evidence>
<evidence type="ECO:0000256" key="2">
    <source>
        <dbReference type="ARBA" id="ARBA00022598"/>
    </source>
</evidence>
<dbReference type="GO" id="GO:0000226">
    <property type="term" value="P:microtubule cytoskeleton organization"/>
    <property type="evidence" value="ECO:0007669"/>
    <property type="project" value="TreeGrafter"/>
</dbReference>
<dbReference type="PANTHER" id="PTHR12241:SF161">
    <property type="entry name" value="TUBULIN POLYGLUTAMYLASE TTLL6"/>
    <property type="match status" value="1"/>
</dbReference>
<dbReference type="GO" id="GO:0036064">
    <property type="term" value="C:ciliary basal body"/>
    <property type="evidence" value="ECO:0007669"/>
    <property type="project" value="TreeGrafter"/>
</dbReference>
<dbReference type="GeneID" id="119745300"/>
<protein>
    <submittedName>
        <fullName evidence="7">Uncharacterized protein</fullName>
    </submittedName>
</protein>
<evidence type="ECO:0000256" key="4">
    <source>
        <dbReference type="ARBA" id="ARBA00022741"/>
    </source>
</evidence>
<evidence type="ECO:0000313" key="8">
    <source>
        <dbReference type="Proteomes" id="UP000887568"/>
    </source>
</evidence>
<organism evidence="7 8">
    <name type="scientific">Patiria miniata</name>
    <name type="common">Bat star</name>
    <name type="synonym">Asterina miniata</name>
    <dbReference type="NCBI Taxonomy" id="46514"/>
    <lineage>
        <taxon>Eukaryota</taxon>
        <taxon>Metazoa</taxon>
        <taxon>Echinodermata</taxon>
        <taxon>Eleutherozoa</taxon>
        <taxon>Asterozoa</taxon>
        <taxon>Asteroidea</taxon>
        <taxon>Valvatacea</taxon>
        <taxon>Valvatida</taxon>
        <taxon>Asterinidae</taxon>
        <taxon>Patiria</taxon>
    </lineage>
</organism>
<sequence>MVEKHADSTDGQTTIPGAVPASSQTPPPNRYNKGIEDYDELLEDEPRYLDEEPDNDEDIEEDGDEEDEEAEGEDGDSGAEDVPEEKVEEKEVKERVQSSTGRKKKKKKKKFIGINLSGCKYDSVKRMSKKFGMKEVTDDEDWTLLWTDCSVSLERVMEMKRFQKVNHFPGMGEICRKDLLGRNLTRMLKLFPKEYAIFPRTWVLPADYGDFQAFCRTKKNKTYITKPESGCQGKGIAITRNPKDIKPGEHMVCQQYLAKPFLIDGFKVDLRVYVVVTSCDPLRVYVYKDGLARFATVKYTEPTNNNLDDVYMHLTNYAINKHSSDFIRDEEKGSKRRLSTLRRWFDENGYDSEAIWEEMYDVIIKTLISAHPILKHNYRSCFSNITNQKGSSCFEVLGFDVMLDKKLKAWILEVNLSPSFHTDHKLDKEVKEGLLFDTMNIINLTPFDRKKCLEEERRRVKDRLMQRGKKEPKKEESLESLATIQDALIKYEDEHLGGFTRIYPKEGSEKYDKYFQHSGSLFQETAASKARGECARQQREELRLKQEKLEMMLKKKPSERRDPEGMRPESPGREKIKRRSRVNIPRVAYGKRLNQSNSQTEVKQDQEFINTKEPADILEEEELERVSSLLQRDNLVRGLGVVEHVYRLLHCTPGTVGVMKNAERQANHELQDLSGKSSRLTFSDHMAITMPPDVNALRPNNLPYAVHNPPSSYTHQISVPSSTAMRIQPHPPGHVTSGQWQSMLAKNSRGQPTHNPHQPSAYAVAQNPNPTTLQQRHRFVPRKGYPTGREARLANTVVPEVEWKHLAHLLDPETRGAPAGGSRLITQGQNDWRCVDCVSGGVSHQHHSQDRRILSANTHQRRDYSTNPTKRIGAVNSTTNLTTVTMCATPPNIYIGGASSNHNFPNLIRVTQSPTSGGPATLNLSVVSGPAPVLHRPEVGSAGSKHSVGRVERLGSANVNDGYLRSTKSQRLRGTSNTLRLKQLEMRENHAVVLS</sequence>
<feature type="compositionally biased region" description="Polar residues" evidence="6">
    <location>
        <begin position="746"/>
        <end position="758"/>
    </location>
</feature>
<dbReference type="SUPFAM" id="SSF56059">
    <property type="entry name" value="Glutathione synthetase ATP-binding domain-like"/>
    <property type="match status" value="1"/>
</dbReference>
<name>A0A914BPR9_PATMI</name>
<feature type="region of interest" description="Disordered" evidence="6">
    <location>
        <begin position="1"/>
        <end position="106"/>
    </location>
</feature>
<reference evidence="7" key="1">
    <citation type="submission" date="2022-11" db="UniProtKB">
        <authorList>
            <consortium name="EnsemblMetazoa"/>
        </authorList>
    </citation>
    <scope>IDENTIFICATION</scope>
</reference>
<dbReference type="FunFam" id="3.30.470.20:FF:000009">
    <property type="entry name" value="tubulin polyglutamylase TTLL5 isoform X1"/>
    <property type="match status" value="1"/>
</dbReference>
<keyword evidence="8" id="KW-1185">Reference proteome</keyword>
<dbReference type="GO" id="GO:0070740">
    <property type="term" value="F:tubulin-glutamic acid ligase activity"/>
    <property type="evidence" value="ECO:0007669"/>
    <property type="project" value="TreeGrafter"/>
</dbReference>
<dbReference type="OrthoDB" id="202825at2759"/>
<feature type="compositionally biased region" description="Basic and acidic residues" evidence="6">
    <location>
        <begin position="84"/>
        <end position="96"/>
    </location>
</feature>
<dbReference type="PROSITE" id="PS51221">
    <property type="entry name" value="TTL"/>
    <property type="match status" value="1"/>
</dbReference>
<dbReference type="AlphaFoldDB" id="A0A914BPR9"/>
<feature type="region of interest" description="Disordered" evidence="6">
    <location>
        <begin position="841"/>
        <end position="872"/>
    </location>
</feature>
<dbReference type="EnsemblMetazoa" id="XM_038221564.1">
    <property type="protein sequence ID" value="XP_038077492.1"/>
    <property type="gene ID" value="LOC119745300"/>
</dbReference>
<keyword evidence="2" id="KW-0436">Ligase</keyword>
<dbReference type="GO" id="GO:0005524">
    <property type="term" value="F:ATP binding"/>
    <property type="evidence" value="ECO:0007669"/>
    <property type="project" value="UniProtKB-KW"/>
</dbReference>
<proteinExistence type="inferred from homology"/>
<keyword evidence="4" id="KW-0547">Nucleotide-binding</keyword>
<dbReference type="Gene3D" id="3.30.470.20">
    <property type="entry name" value="ATP-grasp fold, B domain"/>
    <property type="match status" value="1"/>
</dbReference>
<dbReference type="RefSeq" id="XP_038077492.1">
    <property type="nucleotide sequence ID" value="XM_038221564.1"/>
</dbReference>
<evidence type="ECO:0000256" key="6">
    <source>
        <dbReference type="SAM" id="MobiDB-lite"/>
    </source>
</evidence>
<dbReference type="GO" id="GO:0005874">
    <property type="term" value="C:microtubule"/>
    <property type="evidence" value="ECO:0007669"/>
    <property type="project" value="UniProtKB-KW"/>
</dbReference>
<feature type="region of interest" description="Disordered" evidence="6">
    <location>
        <begin position="552"/>
        <end position="579"/>
    </location>
</feature>
<keyword evidence="5" id="KW-0067">ATP-binding</keyword>